<protein>
    <submittedName>
        <fullName evidence="1">Uncharacterized protein</fullName>
    </submittedName>
</protein>
<keyword evidence="2" id="KW-1185">Reference proteome</keyword>
<comment type="caution">
    <text evidence="1">The sequence shown here is derived from an EMBL/GenBank/DDBJ whole genome shotgun (WGS) entry which is preliminary data.</text>
</comment>
<proteinExistence type="predicted"/>
<organism evidence="1 2">
    <name type="scientific">Fulvivirga imtechensis AK7</name>
    <dbReference type="NCBI Taxonomy" id="1237149"/>
    <lineage>
        <taxon>Bacteria</taxon>
        <taxon>Pseudomonadati</taxon>
        <taxon>Bacteroidota</taxon>
        <taxon>Cytophagia</taxon>
        <taxon>Cytophagales</taxon>
        <taxon>Fulvivirgaceae</taxon>
        <taxon>Fulvivirga</taxon>
    </lineage>
</organism>
<evidence type="ECO:0000313" key="2">
    <source>
        <dbReference type="Proteomes" id="UP000011135"/>
    </source>
</evidence>
<gene>
    <name evidence="1" type="ORF">C900_04934</name>
</gene>
<reference evidence="1 2" key="1">
    <citation type="submission" date="2012-12" db="EMBL/GenBank/DDBJ databases">
        <title>Genome assembly of Fulvivirga imtechensis AK7.</title>
        <authorList>
            <person name="Nupur N."/>
            <person name="Khatri I."/>
            <person name="Kumar R."/>
            <person name="Subramanian S."/>
            <person name="Pinnaka A."/>
        </authorList>
    </citation>
    <scope>NUCLEOTIDE SEQUENCE [LARGE SCALE GENOMIC DNA]</scope>
    <source>
        <strain evidence="1 2">AK7</strain>
    </source>
</reference>
<dbReference type="AlphaFoldDB" id="L8JKT8"/>
<accession>L8JKT8</accession>
<sequence length="45" mass="5374">MRLKTVLRFIPLCEKILFLRSFRMTDLTKFKGTIHNLGRYFLPSA</sequence>
<dbReference type="EMBL" id="AMZN01000071">
    <property type="protein sequence ID" value="ELR69546.1"/>
    <property type="molecule type" value="Genomic_DNA"/>
</dbReference>
<evidence type="ECO:0000313" key="1">
    <source>
        <dbReference type="EMBL" id="ELR69546.1"/>
    </source>
</evidence>
<dbReference type="Proteomes" id="UP000011135">
    <property type="component" value="Unassembled WGS sequence"/>
</dbReference>
<name>L8JKT8_9BACT</name>